<dbReference type="Proteomes" id="UP000633136">
    <property type="component" value="Unassembled WGS sequence"/>
</dbReference>
<dbReference type="Gene3D" id="2.30.30.240">
    <property type="entry name" value="PRC-barrel domain"/>
    <property type="match status" value="1"/>
</dbReference>
<dbReference type="PANTHER" id="PTHR33692">
    <property type="entry name" value="RIBOSOME MATURATION FACTOR RIMM"/>
    <property type="match status" value="1"/>
</dbReference>
<comment type="subunit">
    <text evidence="5">Binds ribosomal protein uS19.</text>
</comment>
<evidence type="ECO:0000313" key="8">
    <source>
        <dbReference type="EMBL" id="GGE68377.1"/>
    </source>
</evidence>
<keyword evidence="4 5" id="KW-0143">Chaperone</keyword>
<dbReference type="GO" id="GO:0042274">
    <property type="term" value="P:ribosomal small subunit biogenesis"/>
    <property type="evidence" value="ECO:0007669"/>
    <property type="project" value="UniProtKB-UniRule"/>
</dbReference>
<comment type="similarity">
    <text evidence="5">Belongs to the RimM family.</text>
</comment>
<dbReference type="GO" id="GO:0005737">
    <property type="term" value="C:cytoplasm"/>
    <property type="evidence" value="ECO:0007669"/>
    <property type="project" value="UniProtKB-SubCell"/>
</dbReference>
<dbReference type="GO" id="GO:0043022">
    <property type="term" value="F:ribosome binding"/>
    <property type="evidence" value="ECO:0007669"/>
    <property type="project" value="InterPro"/>
</dbReference>
<comment type="caution">
    <text evidence="8">The sequence shown here is derived from an EMBL/GenBank/DDBJ whole genome shotgun (WGS) entry which is preliminary data.</text>
</comment>
<reference evidence="8" key="1">
    <citation type="journal article" date="2014" name="Int. J. Syst. Evol. Microbiol.">
        <title>Complete genome sequence of Corynebacterium casei LMG S-19264T (=DSM 44701T), isolated from a smear-ripened cheese.</title>
        <authorList>
            <consortium name="US DOE Joint Genome Institute (JGI-PGF)"/>
            <person name="Walter F."/>
            <person name="Albersmeier A."/>
            <person name="Kalinowski J."/>
            <person name="Ruckert C."/>
        </authorList>
    </citation>
    <scope>NUCLEOTIDE SEQUENCE</scope>
    <source>
        <strain evidence="8">CGMCC 1.15388</strain>
    </source>
</reference>
<comment type="domain">
    <text evidence="5">The PRC barrel domain binds ribosomal protein uS19.</text>
</comment>
<dbReference type="InterPro" id="IPR009000">
    <property type="entry name" value="Transl_B-barrel_sf"/>
</dbReference>
<dbReference type="Pfam" id="PF24986">
    <property type="entry name" value="PRC_RimM"/>
    <property type="match status" value="1"/>
</dbReference>
<organism evidence="8 9">
    <name type="scientific">Nesterenkonia cremea</name>
    <dbReference type="NCBI Taxonomy" id="1882340"/>
    <lineage>
        <taxon>Bacteria</taxon>
        <taxon>Bacillati</taxon>
        <taxon>Actinomycetota</taxon>
        <taxon>Actinomycetes</taxon>
        <taxon>Micrococcales</taxon>
        <taxon>Micrococcaceae</taxon>
        <taxon>Nesterenkonia</taxon>
    </lineage>
</organism>
<evidence type="ECO:0000256" key="5">
    <source>
        <dbReference type="HAMAP-Rule" id="MF_00014"/>
    </source>
</evidence>
<accession>A0A917AT39</accession>
<dbReference type="SUPFAM" id="SSF50346">
    <property type="entry name" value="PRC-barrel domain"/>
    <property type="match status" value="1"/>
</dbReference>
<gene>
    <name evidence="5 8" type="primary">rimM</name>
    <name evidence="8" type="ORF">GCM10011401_14670</name>
</gene>
<keyword evidence="3 5" id="KW-0698">rRNA processing</keyword>
<feature type="domain" description="RimM N-terminal" evidence="6">
    <location>
        <begin position="23"/>
        <end position="107"/>
    </location>
</feature>
<protein>
    <recommendedName>
        <fullName evidence="5">Ribosome maturation factor RimM</fullName>
    </recommendedName>
</protein>
<evidence type="ECO:0000256" key="2">
    <source>
        <dbReference type="ARBA" id="ARBA00022517"/>
    </source>
</evidence>
<dbReference type="SUPFAM" id="SSF50447">
    <property type="entry name" value="Translation proteins"/>
    <property type="match status" value="1"/>
</dbReference>
<keyword evidence="1 5" id="KW-0963">Cytoplasm</keyword>
<dbReference type="InterPro" id="IPR036976">
    <property type="entry name" value="RimM_N_sf"/>
</dbReference>
<dbReference type="PANTHER" id="PTHR33692:SF1">
    <property type="entry name" value="RIBOSOME MATURATION FACTOR RIMM"/>
    <property type="match status" value="1"/>
</dbReference>
<evidence type="ECO:0000259" key="7">
    <source>
        <dbReference type="Pfam" id="PF24986"/>
    </source>
</evidence>
<dbReference type="AlphaFoldDB" id="A0A917AT39"/>
<feature type="domain" description="Ribosome maturation factor RimM PRC barrel" evidence="7">
    <location>
        <begin position="122"/>
        <end position="189"/>
    </location>
</feature>
<reference evidence="8" key="2">
    <citation type="submission" date="2020-09" db="EMBL/GenBank/DDBJ databases">
        <authorList>
            <person name="Sun Q."/>
            <person name="Zhou Y."/>
        </authorList>
    </citation>
    <scope>NUCLEOTIDE SEQUENCE</scope>
    <source>
        <strain evidence="8">CGMCC 1.15388</strain>
    </source>
</reference>
<dbReference type="Pfam" id="PF01782">
    <property type="entry name" value="RimM"/>
    <property type="match status" value="1"/>
</dbReference>
<comment type="subcellular location">
    <subcellularLocation>
        <location evidence="5">Cytoplasm</location>
    </subcellularLocation>
</comment>
<evidence type="ECO:0000313" key="9">
    <source>
        <dbReference type="Proteomes" id="UP000633136"/>
    </source>
</evidence>
<dbReference type="HAMAP" id="MF_00014">
    <property type="entry name" value="Ribosome_mat_RimM"/>
    <property type="match status" value="1"/>
</dbReference>
<dbReference type="Gene3D" id="2.40.30.60">
    <property type="entry name" value="RimM"/>
    <property type="match status" value="1"/>
</dbReference>
<evidence type="ECO:0000256" key="1">
    <source>
        <dbReference type="ARBA" id="ARBA00022490"/>
    </source>
</evidence>
<dbReference type="InterPro" id="IPR011961">
    <property type="entry name" value="RimM"/>
</dbReference>
<dbReference type="NCBIfam" id="TIGR02273">
    <property type="entry name" value="16S_RimM"/>
    <property type="match status" value="1"/>
</dbReference>
<dbReference type="RefSeq" id="WP_188684202.1">
    <property type="nucleotide sequence ID" value="NZ_BMIS01000005.1"/>
</dbReference>
<evidence type="ECO:0000259" key="6">
    <source>
        <dbReference type="Pfam" id="PF01782"/>
    </source>
</evidence>
<sequence length="190" mass="20855">MTTHNRAASDPQASPSEGERLRVARVGKPHGVRGEVTVQLFTDDPAQRLAPGAVLLREPGRDTVDRSTRQLTVSAQRWNKTICLLGFEEVRDRTAAENLRGSVLFVELAAEPEDDADEWYSHELEGLRCVDPSGETLGTVRELITGPAQDLLAVETPEGEEVLVPFVQELVPEIDVEAEVITLDPPHGLF</sequence>
<dbReference type="GO" id="GO:0006364">
    <property type="term" value="P:rRNA processing"/>
    <property type="evidence" value="ECO:0007669"/>
    <property type="project" value="UniProtKB-UniRule"/>
</dbReference>
<evidence type="ECO:0000256" key="4">
    <source>
        <dbReference type="ARBA" id="ARBA00023186"/>
    </source>
</evidence>
<keyword evidence="2 5" id="KW-0690">Ribosome biogenesis</keyword>
<proteinExistence type="inferred from homology"/>
<dbReference type="InterPro" id="IPR002676">
    <property type="entry name" value="RimM_N"/>
</dbReference>
<keyword evidence="9" id="KW-1185">Reference proteome</keyword>
<dbReference type="InterPro" id="IPR056792">
    <property type="entry name" value="PRC_RimM"/>
</dbReference>
<name>A0A917AT39_9MICC</name>
<dbReference type="InterPro" id="IPR011033">
    <property type="entry name" value="PRC_barrel-like_sf"/>
</dbReference>
<dbReference type="GO" id="GO:0005840">
    <property type="term" value="C:ribosome"/>
    <property type="evidence" value="ECO:0007669"/>
    <property type="project" value="InterPro"/>
</dbReference>
<evidence type="ECO:0000256" key="3">
    <source>
        <dbReference type="ARBA" id="ARBA00022552"/>
    </source>
</evidence>
<comment type="function">
    <text evidence="5">An accessory protein needed during the final step in the assembly of 30S ribosomal subunit, possibly for assembly of the head region. Essential for efficient processing of 16S rRNA. May be needed both before and after RbfA during the maturation of 16S rRNA. It has affinity for free ribosomal 30S subunits but not for 70S ribosomes.</text>
</comment>
<dbReference type="EMBL" id="BMIS01000005">
    <property type="protein sequence ID" value="GGE68377.1"/>
    <property type="molecule type" value="Genomic_DNA"/>
</dbReference>